<dbReference type="EMBL" id="MLAK01001371">
    <property type="protein sequence ID" value="OHS93741.1"/>
    <property type="molecule type" value="Genomic_DNA"/>
</dbReference>
<feature type="coiled-coil region" evidence="1">
    <location>
        <begin position="197"/>
        <end position="224"/>
    </location>
</feature>
<dbReference type="VEuPathDB" id="TrichDB:TRFO_11508"/>
<evidence type="ECO:0000313" key="4">
    <source>
        <dbReference type="Proteomes" id="UP000179807"/>
    </source>
</evidence>
<reference evidence="3" key="1">
    <citation type="submission" date="2016-10" db="EMBL/GenBank/DDBJ databases">
        <authorList>
            <person name="Benchimol M."/>
            <person name="Almeida L.G."/>
            <person name="Vasconcelos A.T."/>
            <person name="Perreira-Neves A."/>
            <person name="Rosa I.A."/>
            <person name="Tasca T."/>
            <person name="Bogo M.R."/>
            <person name="de Souza W."/>
        </authorList>
    </citation>
    <scope>NUCLEOTIDE SEQUENCE [LARGE SCALE GENOMIC DNA]</scope>
    <source>
        <strain evidence="3">K</strain>
    </source>
</reference>
<dbReference type="PANTHER" id="PTHR47026:SF2">
    <property type="entry name" value="FLAGELLAR ASSOCIATED PROTEIN"/>
    <property type="match status" value="1"/>
</dbReference>
<keyword evidence="1" id="KW-0175">Coiled coil</keyword>
<feature type="compositionally biased region" description="Basic and acidic residues" evidence="2">
    <location>
        <begin position="66"/>
        <end position="81"/>
    </location>
</feature>
<feature type="compositionally biased region" description="Basic and acidic residues" evidence="2">
    <location>
        <begin position="392"/>
        <end position="402"/>
    </location>
</feature>
<comment type="caution">
    <text evidence="3">The sequence shown here is derived from an EMBL/GenBank/DDBJ whole genome shotgun (WGS) entry which is preliminary data.</text>
</comment>
<evidence type="ECO:0000256" key="1">
    <source>
        <dbReference type="SAM" id="Coils"/>
    </source>
</evidence>
<evidence type="ECO:0000313" key="3">
    <source>
        <dbReference type="EMBL" id="OHS93741.1"/>
    </source>
</evidence>
<proteinExistence type="predicted"/>
<dbReference type="AlphaFoldDB" id="A0A1J4J8L7"/>
<feature type="region of interest" description="Disordered" evidence="2">
    <location>
        <begin position="18"/>
        <end position="102"/>
    </location>
</feature>
<keyword evidence="4" id="KW-1185">Reference proteome</keyword>
<sequence>MSNYESATGIISTYEDELNLNQESSPQKFKTVPAFATKPEETRFKLAQNRSTSDTDCVYDPFPPESPRKIRSPDKAPDRSPRKSPRISNRSSNCGSTSNSTCNSSMNETLFGTIQRAQSPSLKDRALKMEPIFDLSKDQYENLLGELVDERKKLASSYNFRDSQKVTDAIKHVEACQIKQQKYELQVEAIHEYDELVADFTQRLAAFDQETEELEKELRGKLAQQRARILANHQRELDRHVKKWSSDAMRRQYNHASFQLRTLQKQFRLLMLECRFAEAEGIKATIDKMSENEQKDASKQMRLDFEAATAKLKAKLDVEMTSYEQRAQVQIRQLQQKRSWLRLSFLNKQRKIEQRAEQVKDQDKLWNMKQLQRKDELARGEALSKPNTAARLNEEDVKDRENPTLPLPPLHVPEAMMRTNR</sequence>
<name>A0A1J4J8L7_9EUKA</name>
<dbReference type="RefSeq" id="XP_068346878.1">
    <property type="nucleotide sequence ID" value="XM_068496078.1"/>
</dbReference>
<dbReference type="PANTHER" id="PTHR47026">
    <property type="entry name" value="PIGMENTOSA GTPASE REGULATOR-LIKE PROTEIN, PUTATIVE-RELATED"/>
    <property type="match status" value="1"/>
</dbReference>
<organism evidence="3 4">
    <name type="scientific">Tritrichomonas foetus</name>
    <dbReference type="NCBI Taxonomy" id="1144522"/>
    <lineage>
        <taxon>Eukaryota</taxon>
        <taxon>Metamonada</taxon>
        <taxon>Parabasalia</taxon>
        <taxon>Tritrichomonadida</taxon>
        <taxon>Tritrichomonadidae</taxon>
        <taxon>Tritrichomonas</taxon>
    </lineage>
</organism>
<accession>A0A1J4J8L7</accession>
<dbReference type="GeneID" id="94830782"/>
<protein>
    <submittedName>
        <fullName evidence="3">Uncharacterized protein</fullName>
    </submittedName>
</protein>
<dbReference type="OrthoDB" id="10646220at2759"/>
<evidence type="ECO:0000256" key="2">
    <source>
        <dbReference type="SAM" id="MobiDB-lite"/>
    </source>
</evidence>
<feature type="region of interest" description="Disordered" evidence="2">
    <location>
        <begin position="375"/>
        <end position="421"/>
    </location>
</feature>
<gene>
    <name evidence="3" type="ORF">TRFO_11508</name>
</gene>
<feature type="compositionally biased region" description="Polar residues" evidence="2">
    <location>
        <begin position="19"/>
        <end position="28"/>
    </location>
</feature>
<feature type="compositionally biased region" description="Low complexity" evidence="2">
    <location>
        <begin position="88"/>
        <end position="102"/>
    </location>
</feature>
<dbReference type="Proteomes" id="UP000179807">
    <property type="component" value="Unassembled WGS sequence"/>
</dbReference>